<reference evidence="1" key="1">
    <citation type="submission" date="2015-07" db="EMBL/GenBank/DDBJ databases">
        <title>MeaNS - Measles Nucleotide Surveillance Program.</title>
        <authorList>
            <person name="Tran T."/>
            <person name="Druce J."/>
        </authorList>
    </citation>
    <scope>NUCLEOTIDE SEQUENCE</scope>
    <source>
        <strain evidence="1">UCB-OBI-ISO-001</strain>
        <tissue evidence="1">Gonad</tissue>
    </source>
</reference>
<sequence>MSGFMLTNFGKELDTPRIFIRFAIYPCYLFLKYPTSTTRSLILLGRNSSQISFVKPHNIIILKSRTSDGIR</sequence>
<evidence type="ECO:0000313" key="1">
    <source>
        <dbReference type="EMBL" id="KOG00379.1"/>
    </source>
</evidence>
<dbReference type="AlphaFoldDB" id="A0A0L8IH89"/>
<accession>A0A0L8IH89</accession>
<organism evidence="1">
    <name type="scientific">Octopus bimaculoides</name>
    <name type="common">California two-spotted octopus</name>
    <dbReference type="NCBI Taxonomy" id="37653"/>
    <lineage>
        <taxon>Eukaryota</taxon>
        <taxon>Metazoa</taxon>
        <taxon>Spiralia</taxon>
        <taxon>Lophotrochozoa</taxon>
        <taxon>Mollusca</taxon>
        <taxon>Cephalopoda</taxon>
        <taxon>Coleoidea</taxon>
        <taxon>Octopodiformes</taxon>
        <taxon>Octopoda</taxon>
        <taxon>Incirrata</taxon>
        <taxon>Octopodidae</taxon>
        <taxon>Octopus</taxon>
    </lineage>
</organism>
<gene>
    <name evidence="1" type="ORF">OCBIM_22004676mg</name>
</gene>
<proteinExistence type="predicted"/>
<name>A0A0L8IH89_OCTBM</name>
<protein>
    <submittedName>
        <fullName evidence="1">Uncharacterized protein</fullName>
    </submittedName>
</protein>
<dbReference type="EMBL" id="KQ415808">
    <property type="protein sequence ID" value="KOG00379.1"/>
    <property type="molecule type" value="Genomic_DNA"/>
</dbReference>